<dbReference type="Proteomes" id="UP000290287">
    <property type="component" value="Unassembled WGS sequence"/>
</dbReference>
<dbReference type="RefSeq" id="WP_129124453.1">
    <property type="nucleotide sequence ID" value="NZ_PEIB01000079.1"/>
</dbReference>
<sequence length="106" mass="12216">MKYTAWLLQTYPELKNEPSVKVHNYVKQAKKDTVYQRVLITLFFFILVCVLSFSIGYSLSKFNEIDETLAALISVVTSMLVSLAIEGRLRTNTIRNKLRELIDKNA</sequence>
<keyword evidence="1" id="KW-0472">Membrane</keyword>
<evidence type="ECO:0000256" key="1">
    <source>
        <dbReference type="SAM" id="Phobius"/>
    </source>
</evidence>
<dbReference type="OrthoDB" id="7068314at2"/>
<keyword evidence="3" id="KW-1185">Reference proteome</keyword>
<proteinExistence type="predicted"/>
<evidence type="ECO:0000313" key="2">
    <source>
        <dbReference type="EMBL" id="RXJ66608.1"/>
    </source>
</evidence>
<accession>A0A4V1LR14</accession>
<dbReference type="AlphaFoldDB" id="A0A4V1LR14"/>
<reference evidence="2 3" key="1">
    <citation type="submission" date="2017-10" db="EMBL/GenBank/DDBJ databases">
        <title>Nyctiphanis sp. nov., isolated from the stomach of the euphausiid Nyctiphanes simplex (Hansen, 1911) in the Gulf of California.</title>
        <authorList>
            <person name="Gomez-Gil B."/>
            <person name="Aguilar-Mendez M."/>
            <person name="Lopez-Cortes A."/>
            <person name="Gomez-Gutierrez J."/>
            <person name="Roque A."/>
            <person name="Lang E."/>
            <person name="Gonzalez-Castillo A."/>
        </authorList>
    </citation>
    <scope>NUCLEOTIDE SEQUENCE [LARGE SCALE GENOMIC DNA]</scope>
    <source>
        <strain evidence="2 3">CAIM 600</strain>
    </source>
</reference>
<dbReference type="EMBL" id="PEIB01000079">
    <property type="protein sequence ID" value="RXJ66608.1"/>
    <property type="molecule type" value="Genomic_DNA"/>
</dbReference>
<feature type="transmembrane region" description="Helical" evidence="1">
    <location>
        <begin position="38"/>
        <end position="57"/>
    </location>
</feature>
<comment type="caution">
    <text evidence="2">The sequence shown here is derived from an EMBL/GenBank/DDBJ whole genome shotgun (WGS) entry which is preliminary data.</text>
</comment>
<gene>
    <name evidence="2" type="ORF">CS022_24540</name>
</gene>
<feature type="transmembrane region" description="Helical" evidence="1">
    <location>
        <begin position="69"/>
        <end position="89"/>
    </location>
</feature>
<keyword evidence="1" id="KW-0812">Transmembrane</keyword>
<name>A0A4V1LR14_9GAMM</name>
<evidence type="ECO:0000313" key="3">
    <source>
        <dbReference type="Proteomes" id="UP000290287"/>
    </source>
</evidence>
<protein>
    <submittedName>
        <fullName evidence="2">Uncharacterized protein</fullName>
    </submittedName>
</protein>
<keyword evidence="1" id="KW-1133">Transmembrane helix</keyword>
<organism evidence="2 3">
    <name type="scientific">Veronia nyctiphanis</name>
    <dbReference type="NCBI Taxonomy" id="1278244"/>
    <lineage>
        <taxon>Bacteria</taxon>
        <taxon>Pseudomonadati</taxon>
        <taxon>Pseudomonadota</taxon>
        <taxon>Gammaproteobacteria</taxon>
        <taxon>Vibrionales</taxon>
        <taxon>Vibrionaceae</taxon>
        <taxon>Veronia</taxon>
    </lineage>
</organism>